<feature type="domain" description="Major facilitator superfamily (MFS) profile" evidence="8">
    <location>
        <begin position="15"/>
        <end position="160"/>
    </location>
</feature>
<dbReference type="PANTHER" id="PTHR42718:SF9">
    <property type="entry name" value="MAJOR FACILITATOR SUPERFAMILY MULTIDRUG TRANSPORTER MFSC"/>
    <property type="match status" value="1"/>
</dbReference>
<evidence type="ECO:0000256" key="4">
    <source>
        <dbReference type="ARBA" id="ARBA00022989"/>
    </source>
</evidence>
<feature type="non-terminal residue" evidence="9">
    <location>
        <position position="160"/>
    </location>
</feature>
<proteinExistence type="predicted"/>
<protein>
    <submittedName>
        <fullName evidence="9">MFS transporter</fullName>
    </submittedName>
</protein>
<comment type="subcellular location">
    <subcellularLocation>
        <location evidence="1">Cell membrane</location>
        <topology evidence="1">Multi-pass membrane protein</topology>
    </subcellularLocation>
</comment>
<evidence type="ECO:0000313" key="9">
    <source>
        <dbReference type="EMBL" id="MFG6294936.1"/>
    </source>
</evidence>
<gene>
    <name evidence="9" type="ORF">ACGU38_06125</name>
</gene>
<evidence type="ECO:0000256" key="5">
    <source>
        <dbReference type="ARBA" id="ARBA00023136"/>
    </source>
</evidence>
<feature type="transmembrane region" description="Helical" evidence="7">
    <location>
        <begin position="16"/>
        <end position="41"/>
    </location>
</feature>
<dbReference type="PROSITE" id="PS50850">
    <property type="entry name" value="MFS"/>
    <property type="match status" value="1"/>
</dbReference>
<dbReference type="InterPro" id="IPR036259">
    <property type="entry name" value="MFS_trans_sf"/>
</dbReference>
<feature type="transmembrane region" description="Helical" evidence="7">
    <location>
        <begin position="53"/>
        <end position="71"/>
    </location>
</feature>
<evidence type="ECO:0000256" key="7">
    <source>
        <dbReference type="SAM" id="Phobius"/>
    </source>
</evidence>
<keyword evidence="2" id="KW-0813">Transport</keyword>
<dbReference type="Proteomes" id="UP001605990">
    <property type="component" value="Unassembled WGS sequence"/>
</dbReference>
<comment type="caution">
    <text evidence="9">The sequence shown here is derived from an EMBL/GenBank/DDBJ whole genome shotgun (WGS) entry which is preliminary data.</text>
</comment>
<keyword evidence="3 7" id="KW-0812">Transmembrane</keyword>
<evidence type="ECO:0000256" key="1">
    <source>
        <dbReference type="ARBA" id="ARBA00004651"/>
    </source>
</evidence>
<sequence>MTAADAARVVTTRHRYAFVLLGSIQATLIFTLAALAVPLARIGCEFDLERADLILLSAAYGLTFTGLLLFGGRLADRYGGRRALTAGLVLFAAASAAAPLAPGIGALLSARFAQGAGAALVAPAAMAVLRTVFPSLTAYGRAMATWGGLSVLGATACNLL</sequence>
<accession>A0ABW7DW19</accession>
<keyword evidence="5 7" id="KW-0472">Membrane</keyword>
<dbReference type="PANTHER" id="PTHR42718">
    <property type="entry name" value="MAJOR FACILITATOR SUPERFAMILY MULTIDRUG TRANSPORTER MFSC"/>
    <property type="match status" value="1"/>
</dbReference>
<keyword evidence="10" id="KW-1185">Reference proteome</keyword>
<evidence type="ECO:0000256" key="6">
    <source>
        <dbReference type="ARBA" id="ARBA00023251"/>
    </source>
</evidence>
<dbReference type="RefSeq" id="WP_394393119.1">
    <property type="nucleotide sequence ID" value="NZ_JBIENY010000109.1"/>
</dbReference>
<dbReference type="Pfam" id="PF07690">
    <property type="entry name" value="MFS_1"/>
    <property type="match status" value="1"/>
</dbReference>
<evidence type="ECO:0000256" key="2">
    <source>
        <dbReference type="ARBA" id="ARBA00022448"/>
    </source>
</evidence>
<feature type="transmembrane region" description="Helical" evidence="7">
    <location>
        <begin position="112"/>
        <end position="133"/>
    </location>
</feature>
<name>A0ABW7DW19_STRRO</name>
<keyword evidence="4 7" id="KW-1133">Transmembrane helix</keyword>
<dbReference type="Gene3D" id="1.20.1720.10">
    <property type="entry name" value="Multidrug resistance protein D"/>
    <property type="match status" value="1"/>
</dbReference>
<evidence type="ECO:0000259" key="8">
    <source>
        <dbReference type="PROSITE" id="PS50850"/>
    </source>
</evidence>
<organism evidence="9 10">
    <name type="scientific">Streptomyces rochei</name>
    <name type="common">Streptomyces parvullus</name>
    <dbReference type="NCBI Taxonomy" id="1928"/>
    <lineage>
        <taxon>Bacteria</taxon>
        <taxon>Bacillati</taxon>
        <taxon>Actinomycetota</taxon>
        <taxon>Actinomycetes</taxon>
        <taxon>Kitasatosporales</taxon>
        <taxon>Streptomycetaceae</taxon>
        <taxon>Streptomyces</taxon>
        <taxon>Streptomyces rochei group</taxon>
    </lineage>
</organism>
<dbReference type="InterPro" id="IPR020846">
    <property type="entry name" value="MFS_dom"/>
</dbReference>
<keyword evidence="6" id="KW-0046">Antibiotic resistance</keyword>
<dbReference type="InterPro" id="IPR011701">
    <property type="entry name" value="MFS"/>
</dbReference>
<dbReference type="EMBL" id="JBIENY010000109">
    <property type="protein sequence ID" value="MFG6294936.1"/>
    <property type="molecule type" value="Genomic_DNA"/>
</dbReference>
<feature type="transmembrane region" description="Helical" evidence="7">
    <location>
        <begin position="83"/>
        <end position="106"/>
    </location>
</feature>
<reference evidence="9 10" key="1">
    <citation type="submission" date="2024-10" db="EMBL/GenBank/DDBJ databases">
        <title>Draft genome assembly of a novel steroid transforming actinomycete isolated from African clawed frog Xenopus laevis.</title>
        <authorList>
            <person name="Bragin E."/>
            <person name="Kollerov V."/>
            <person name="Donova M.V."/>
        </authorList>
    </citation>
    <scope>NUCLEOTIDE SEQUENCE [LARGE SCALE GENOMIC DNA]</scope>
    <source>
        <strain evidence="9 10">MTOC-St3</strain>
    </source>
</reference>
<evidence type="ECO:0000256" key="3">
    <source>
        <dbReference type="ARBA" id="ARBA00022692"/>
    </source>
</evidence>
<dbReference type="SUPFAM" id="SSF103473">
    <property type="entry name" value="MFS general substrate transporter"/>
    <property type="match status" value="1"/>
</dbReference>
<evidence type="ECO:0000313" key="10">
    <source>
        <dbReference type="Proteomes" id="UP001605990"/>
    </source>
</evidence>